<evidence type="ECO:0000313" key="1">
    <source>
        <dbReference type="EMBL" id="CAE7672600.1"/>
    </source>
</evidence>
<dbReference type="EMBL" id="CAJNIZ010043913">
    <property type="protein sequence ID" value="CAE7672600.1"/>
    <property type="molecule type" value="Genomic_DNA"/>
</dbReference>
<dbReference type="AlphaFoldDB" id="A0A812W692"/>
<reference evidence="1" key="1">
    <citation type="submission" date="2021-02" db="EMBL/GenBank/DDBJ databases">
        <authorList>
            <person name="Dougan E. K."/>
            <person name="Rhodes N."/>
            <person name="Thang M."/>
            <person name="Chan C."/>
        </authorList>
    </citation>
    <scope>NUCLEOTIDE SEQUENCE</scope>
</reference>
<proteinExistence type="predicted"/>
<protein>
    <submittedName>
        <fullName evidence="1">NIA1 protein</fullName>
    </submittedName>
</protein>
<dbReference type="Proteomes" id="UP000649617">
    <property type="component" value="Unassembled WGS sequence"/>
</dbReference>
<gene>
    <name evidence="1" type="primary">NIA1</name>
    <name evidence="1" type="ORF">SPIL2461_LOCUS18578</name>
</gene>
<keyword evidence="2" id="KW-1185">Reference proteome</keyword>
<name>A0A812W692_SYMPI</name>
<evidence type="ECO:0000313" key="2">
    <source>
        <dbReference type="Proteomes" id="UP000649617"/>
    </source>
</evidence>
<feature type="non-terminal residue" evidence="1">
    <location>
        <position position="119"/>
    </location>
</feature>
<comment type="caution">
    <text evidence="1">The sequence shown here is derived from an EMBL/GenBank/DDBJ whole genome shotgun (WGS) entry which is preliminary data.</text>
</comment>
<sequence>QIHSKTAKAQLPEYFIGRLKPEGSESPGPLSPAAQRQIAFESQGKVLVQMAGPDEENPGFAQLNLDPKKATLKRLRQLLRMVFHSRLRCPKMPTIEAVRVLIDGKDCREEEKTLFELGV</sequence>
<dbReference type="OrthoDB" id="260519at2759"/>
<accession>A0A812W692</accession>
<organism evidence="1 2">
    <name type="scientific">Symbiodinium pilosum</name>
    <name type="common">Dinoflagellate</name>
    <dbReference type="NCBI Taxonomy" id="2952"/>
    <lineage>
        <taxon>Eukaryota</taxon>
        <taxon>Sar</taxon>
        <taxon>Alveolata</taxon>
        <taxon>Dinophyceae</taxon>
        <taxon>Suessiales</taxon>
        <taxon>Symbiodiniaceae</taxon>
        <taxon>Symbiodinium</taxon>
    </lineage>
</organism>
<feature type="non-terminal residue" evidence="1">
    <location>
        <position position="1"/>
    </location>
</feature>